<comment type="similarity">
    <text evidence="1">Belongs to the short-chain dehydrogenases/reductases (SDR) family.</text>
</comment>
<proteinExistence type="inferred from homology"/>
<organism evidence="3 4">
    <name type="scientific">Fonsecaea monophora</name>
    <dbReference type="NCBI Taxonomy" id="254056"/>
    <lineage>
        <taxon>Eukaryota</taxon>
        <taxon>Fungi</taxon>
        <taxon>Dikarya</taxon>
        <taxon>Ascomycota</taxon>
        <taxon>Pezizomycotina</taxon>
        <taxon>Eurotiomycetes</taxon>
        <taxon>Chaetothyriomycetidae</taxon>
        <taxon>Chaetothyriales</taxon>
        <taxon>Herpotrichiellaceae</taxon>
        <taxon>Fonsecaea</taxon>
    </lineage>
</organism>
<keyword evidence="4" id="KW-1185">Reference proteome</keyword>
<reference evidence="3 4" key="1">
    <citation type="submission" date="2016-03" db="EMBL/GenBank/DDBJ databases">
        <title>Draft genome sequence of the Fonsecaea monophora CBS 269.37.</title>
        <authorList>
            <person name="Bombassaro A."/>
            <person name="Vinicius W.A."/>
            <person name="De Hoog S."/>
            <person name="Sun J."/>
            <person name="Souza E.M."/>
            <person name="Raittz R.T."/>
            <person name="Costa F."/>
            <person name="Leao A.C."/>
            <person name="Tadra-Sfeir M.Z."/>
            <person name="Baura V."/>
            <person name="Balsanelli E."/>
            <person name="Pedrosa F.O."/>
            <person name="Moreno L.F."/>
            <person name="Steffens M.B."/>
            <person name="Xi L."/>
            <person name="Bocca A.L."/>
            <person name="Felipe M.S."/>
            <person name="Teixeira M."/>
            <person name="Telles Filho F.Q."/>
            <person name="Azevedo C.M."/>
            <person name="Gomes R."/>
            <person name="Vicente V.A."/>
        </authorList>
    </citation>
    <scope>NUCLEOTIDE SEQUENCE [LARGE SCALE GENOMIC DNA]</scope>
    <source>
        <strain evidence="3 4">CBS 269.37</strain>
    </source>
</reference>
<name>A0A177EV88_9EURO</name>
<evidence type="ECO:0000256" key="1">
    <source>
        <dbReference type="ARBA" id="ARBA00006484"/>
    </source>
</evidence>
<dbReference type="GeneID" id="34605000"/>
<dbReference type="PANTHER" id="PTHR43115:SF4">
    <property type="entry name" value="DEHYDROGENASE_REDUCTASE SDR FAMILY MEMBER 11"/>
    <property type="match status" value="1"/>
</dbReference>
<accession>A0A177EV88</accession>
<evidence type="ECO:0000256" key="2">
    <source>
        <dbReference type="ARBA" id="ARBA00023002"/>
    </source>
</evidence>
<dbReference type="InterPro" id="IPR002347">
    <property type="entry name" value="SDR_fam"/>
</dbReference>
<comment type="caution">
    <text evidence="3">The sequence shown here is derived from an EMBL/GenBank/DDBJ whole genome shotgun (WGS) entry which is preliminary data.</text>
</comment>
<gene>
    <name evidence="3" type="ORF">AYO21_09871</name>
</gene>
<evidence type="ECO:0000313" key="4">
    <source>
        <dbReference type="Proteomes" id="UP000077002"/>
    </source>
</evidence>
<dbReference type="OrthoDB" id="1933717at2759"/>
<dbReference type="Pfam" id="PF00106">
    <property type="entry name" value="adh_short"/>
    <property type="match status" value="1"/>
</dbReference>
<dbReference type="PANTHER" id="PTHR43115">
    <property type="entry name" value="DEHYDROGENASE/REDUCTASE SDR FAMILY MEMBER 11"/>
    <property type="match status" value="1"/>
</dbReference>
<keyword evidence="2" id="KW-0560">Oxidoreductase</keyword>
<dbReference type="AlphaFoldDB" id="A0A177EV88"/>
<dbReference type="GO" id="GO:0016491">
    <property type="term" value="F:oxidoreductase activity"/>
    <property type="evidence" value="ECO:0007669"/>
    <property type="project" value="UniProtKB-KW"/>
</dbReference>
<dbReference type="EMBL" id="LVKK01000104">
    <property type="protein sequence ID" value="OAG35944.1"/>
    <property type="molecule type" value="Genomic_DNA"/>
</dbReference>
<evidence type="ECO:0000313" key="3">
    <source>
        <dbReference type="EMBL" id="OAG35944.1"/>
    </source>
</evidence>
<dbReference type="SUPFAM" id="SSF51735">
    <property type="entry name" value="NAD(P)-binding Rossmann-fold domains"/>
    <property type="match status" value="1"/>
</dbReference>
<dbReference type="Proteomes" id="UP000077002">
    <property type="component" value="Unassembled WGS sequence"/>
</dbReference>
<dbReference type="PRINTS" id="PR00081">
    <property type="entry name" value="GDHRDH"/>
</dbReference>
<protein>
    <submittedName>
        <fullName evidence="3">Uncharacterized protein</fullName>
    </submittedName>
</protein>
<dbReference type="RefSeq" id="XP_022507896.1">
    <property type="nucleotide sequence ID" value="XM_022659800.1"/>
</dbReference>
<dbReference type="InterPro" id="IPR036291">
    <property type="entry name" value="NAD(P)-bd_dom_sf"/>
</dbReference>
<dbReference type="Gene3D" id="3.40.50.720">
    <property type="entry name" value="NAD(P)-binding Rossmann-like Domain"/>
    <property type="match status" value="1"/>
</dbReference>
<sequence length="362" mass="39504">MDPRVAAVDGFTKTQHTSVPPALDPSSVKLDDGFTVCIIGASTGIGEHIAYSFAMAQATRIIIASRTLADLEIVADEARRFNPRVQIDVVECDVSKAPEVEALADYVRGHCSGRLDVLILNAGYAGPVVTKMDQGRPEWVQQAFEVNALGTYLTAHYFVPLLVQSQSKAKGFIAIGSIAGCIRRGPIANTGYTVSKFAQIRLVEYLHEQYSGTGLVSLALHPGAVMTRMASGNTPEEFMPYMTDEVDLCGAVCVYLSRQIGDLGWLSGRLISATWDMEELMAKKAKITEKDLLKFVLVTEHGPPLRPKKQLGNLIQLRQPRLAFLQVWDDDARYQMSNANPDQSSAGVVAHIHMICMASGHK</sequence>
<dbReference type="CDD" id="cd05233">
    <property type="entry name" value="SDR_c"/>
    <property type="match status" value="1"/>
</dbReference>